<comment type="similarity">
    <text evidence="1">Belongs to the flagella basal body rod proteins family.</text>
</comment>
<dbReference type="AlphaFoldDB" id="A0A4R4ECD4"/>
<dbReference type="RefSeq" id="WP_132418401.1">
    <property type="nucleotide sequence ID" value="NZ_SKFG01000011.1"/>
</dbReference>
<accession>A0A4R4ECD4</accession>
<gene>
    <name evidence="5" type="ORF">E0485_12575</name>
</gene>
<proteinExistence type="inferred from homology"/>
<dbReference type="Pfam" id="PF00460">
    <property type="entry name" value="Flg_bb_rod"/>
    <property type="match status" value="1"/>
</dbReference>
<dbReference type="InterPro" id="IPR019776">
    <property type="entry name" value="Flagellar_basal_body_rod_CS"/>
</dbReference>
<feature type="domain" description="Flagellar basal body rod protein N-terminal" evidence="2">
    <location>
        <begin position="5"/>
        <end position="35"/>
    </location>
</feature>
<dbReference type="OrthoDB" id="9800375at2"/>
<dbReference type="Pfam" id="PF06429">
    <property type="entry name" value="Flg_bbr_C"/>
    <property type="match status" value="1"/>
</dbReference>
<keyword evidence="5" id="KW-0966">Cell projection</keyword>
<dbReference type="GO" id="GO:0009288">
    <property type="term" value="C:bacterial-type flagellum"/>
    <property type="evidence" value="ECO:0007669"/>
    <property type="project" value="TreeGrafter"/>
</dbReference>
<dbReference type="Proteomes" id="UP000295418">
    <property type="component" value="Unassembled WGS sequence"/>
</dbReference>
<sequence length="305" mass="33396">MLRGLYTAAAGMLTQQRRHDTITNNIANMNTPGFKQATTVQRSFPEMMIAAMGTDQQGPSPFIGNMYNGVFGEESVSLHVQGDLQETYNPYDFALVSNLGVNDAAGNPMIFDATGQNIDANGTRTFQPQPFFAVLNGQGEQRYTLNGKFTANENRELVTLDGNRVLGNDGQPIVLTDANGEAISDFRVTASGAFVDHEGNPIVNANGDPLSLLIMKAQDPNRMLLEGNGLYTINPEDQATLVAIDPNNPLDNVEVRQGFIERSNVDSTQSMIDLMSAMRNYEANQKMIQYYDKSLEKAVNEVGRV</sequence>
<feature type="domain" description="Flagellar hook protein FlgE/F/G-like D1" evidence="4">
    <location>
        <begin position="131"/>
        <end position="192"/>
    </location>
</feature>
<dbReference type="InterPro" id="IPR010930">
    <property type="entry name" value="Flg_bb/hook_C_dom"/>
</dbReference>
<dbReference type="InterPro" id="IPR053967">
    <property type="entry name" value="LlgE_F_G-like_D1"/>
</dbReference>
<dbReference type="SUPFAM" id="SSF117143">
    <property type="entry name" value="Flagellar hook protein flgE"/>
    <property type="match status" value="1"/>
</dbReference>
<keyword evidence="6" id="KW-1185">Reference proteome</keyword>
<dbReference type="PANTHER" id="PTHR30435">
    <property type="entry name" value="FLAGELLAR PROTEIN"/>
    <property type="match status" value="1"/>
</dbReference>
<evidence type="ECO:0000259" key="3">
    <source>
        <dbReference type="Pfam" id="PF06429"/>
    </source>
</evidence>
<evidence type="ECO:0000256" key="1">
    <source>
        <dbReference type="ARBA" id="ARBA00009677"/>
    </source>
</evidence>
<evidence type="ECO:0000313" key="6">
    <source>
        <dbReference type="Proteomes" id="UP000295418"/>
    </source>
</evidence>
<evidence type="ECO:0000259" key="4">
    <source>
        <dbReference type="Pfam" id="PF22692"/>
    </source>
</evidence>
<dbReference type="Pfam" id="PF22692">
    <property type="entry name" value="LlgE_F_G_D1"/>
    <property type="match status" value="1"/>
</dbReference>
<feature type="domain" description="Flagellar basal-body/hook protein C-terminal" evidence="3">
    <location>
        <begin position="256"/>
        <end position="300"/>
    </location>
</feature>
<dbReference type="EMBL" id="SKFG01000011">
    <property type="protein sequence ID" value="TCZ76813.1"/>
    <property type="molecule type" value="Genomic_DNA"/>
</dbReference>
<name>A0A4R4ECD4_9BACL</name>
<organism evidence="5 6">
    <name type="scientific">Paenibacillus albiflavus</name>
    <dbReference type="NCBI Taxonomy" id="2545760"/>
    <lineage>
        <taxon>Bacteria</taxon>
        <taxon>Bacillati</taxon>
        <taxon>Bacillota</taxon>
        <taxon>Bacilli</taxon>
        <taxon>Bacillales</taxon>
        <taxon>Paenibacillaceae</taxon>
        <taxon>Paenibacillus</taxon>
    </lineage>
</organism>
<dbReference type="PROSITE" id="PS00588">
    <property type="entry name" value="FLAGELLA_BB_ROD"/>
    <property type="match status" value="1"/>
</dbReference>
<keyword evidence="5" id="KW-0969">Cilium</keyword>
<evidence type="ECO:0000313" key="5">
    <source>
        <dbReference type="EMBL" id="TCZ76813.1"/>
    </source>
</evidence>
<keyword evidence="5" id="KW-0282">Flagellum</keyword>
<dbReference type="PANTHER" id="PTHR30435:SF19">
    <property type="entry name" value="FLAGELLAR BASAL-BODY ROD PROTEIN FLGG"/>
    <property type="match status" value="1"/>
</dbReference>
<evidence type="ECO:0000259" key="2">
    <source>
        <dbReference type="Pfam" id="PF00460"/>
    </source>
</evidence>
<protein>
    <submittedName>
        <fullName evidence="5">Flagellar hook-basal body protein</fullName>
    </submittedName>
</protein>
<reference evidence="5 6" key="1">
    <citation type="submission" date="2019-03" db="EMBL/GenBank/DDBJ databases">
        <authorList>
            <person name="Kim M.K.M."/>
        </authorList>
    </citation>
    <scope>NUCLEOTIDE SEQUENCE [LARGE SCALE GENOMIC DNA]</scope>
    <source>
        <strain evidence="5 6">18JY21-1</strain>
    </source>
</reference>
<dbReference type="InterPro" id="IPR037925">
    <property type="entry name" value="FlgE/F/G-like"/>
</dbReference>
<comment type="caution">
    <text evidence="5">The sequence shown here is derived from an EMBL/GenBank/DDBJ whole genome shotgun (WGS) entry which is preliminary data.</text>
</comment>
<dbReference type="InterPro" id="IPR001444">
    <property type="entry name" value="Flag_bb_rod_N"/>
</dbReference>
<dbReference type="GO" id="GO:0071978">
    <property type="term" value="P:bacterial-type flagellum-dependent swarming motility"/>
    <property type="evidence" value="ECO:0007669"/>
    <property type="project" value="TreeGrafter"/>
</dbReference>